<sequence>MLLLPVLAYHSTAAAHSKSSYGSSAEHLGTGEEGSHNHGSHYDEDSKAYGSARVKSYGFFNYKYVQPQYHIEKFHADEKHVKKYGSDSHASGARERADGGYYDKGKEGYYGAHDAHASHYGKYNRGDDEYGYHEKGHNSGYEGHKGHHQSHSKKDHENGYSDHHDDDYDGYQKHGGHDNHGHEHYDDHHHGYGYSPYY</sequence>
<evidence type="ECO:0000313" key="3">
    <source>
        <dbReference type="Proteomes" id="UP000271162"/>
    </source>
</evidence>
<dbReference type="OMA" id="KGASKHI"/>
<feature type="region of interest" description="Disordered" evidence="1">
    <location>
        <begin position="129"/>
        <end position="198"/>
    </location>
</feature>
<evidence type="ECO:0000313" key="2">
    <source>
        <dbReference type="EMBL" id="VDL81701.1"/>
    </source>
</evidence>
<name>A0A0N4YLI9_NIPBR</name>
<feature type="compositionally biased region" description="Basic and acidic residues" evidence="1">
    <location>
        <begin position="152"/>
        <end position="190"/>
    </location>
</feature>
<reference evidence="4" key="1">
    <citation type="submission" date="2017-02" db="UniProtKB">
        <authorList>
            <consortium name="WormBaseParasite"/>
        </authorList>
    </citation>
    <scope>IDENTIFICATION</scope>
</reference>
<dbReference type="EMBL" id="UYSL01023101">
    <property type="protein sequence ID" value="VDL81701.1"/>
    <property type="molecule type" value="Genomic_DNA"/>
</dbReference>
<feature type="region of interest" description="Disordered" evidence="1">
    <location>
        <begin position="20"/>
        <end position="44"/>
    </location>
</feature>
<proteinExistence type="predicted"/>
<dbReference type="WBParaSite" id="NBR_0001798001-mRNA-1">
    <property type="protein sequence ID" value="NBR_0001798001-mRNA-1"/>
    <property type="gene ID" value="NBR_0001798001"/>
</dbReference>
<evidence type="ECO:0000313" key="4">
    <source>
        <dbReference type="WBParaSite" id="NBR_0001798001-mRNA-1"/>
    </source>
</evidence>
<reference evidence="2 3" key="2">
    <citation type="submission" date="2018-11" db="EMBL/GenBank/DDBJ databases">
        <authorList>
            <consortium name="Pathogen Informatics"/>
        </authorList>
    </citation>
    <scope>NUCLEOTIDE SEQUENCE [LARGE SCALE GENOMIC DNA]</scope>
</reference>
<feature type="compositionally biased region" description="Basic and acidic residues" evidence="1">
    <location>
        <begin position="29"/>
        <end position="44"/>
    </location>
</feature>
<accession>A0A0N4YLI9</accession>
<protein>
    <submittedName>
        <fullName evidence="4">Histidine-rich glycoprotein-like</fullName>
    </submittedName>
</protein>
<gene>
    <name evidence="2" type="ORF">NBR_LOCUS17981</name>
</gene>
<dbReference type="AlphaFoldDB" id="A0A0N4YLI9"/>
<evidence type="ECO:0000256" key="1">
    <source>
        <dbReference type="SAM" id="MobiDB-lite"/>
    </source>
</evidence>
<organism evidence="4">
    <name type="scientific">Nippostrongylus brasiliensis</name>
    <name type="common">Rat hookworm</name>
    <dbReference type="NCBI Taxonomy" id="27835"/>
    <lineage>
        <taxon>Eukaryota</taxon>
        <taxon>Metazoa</taxon>
        <taxon>Ecdysozoa</taxon>
        <taxon>Nematoda</taxon>
        <taxon>Chromadorea</taxon>
        <taxon>Rhabditida</taxon>
        <taxon>Rhabditina</taxon>
        <taxon>Rhabditomorpha</taxon>
        <taxon>Strongyloidea</taxon>
        <taxon>Heligmosomidae</taxon>
        <taxon>Nippostrongylus</taxon>
    </lineage>
</organism>
<dbReference type="Proteomes" id="UP000271162">
    <property type="component" value="Unassembled WGS sequence"/>
</dbReference>
<keyword evidence="3" id="KW-1185">Reference proteome</keyword>
<dbReference type="STRING" id="27835.A0A0N4YLI9"/>